<feature type="region of interest" description="Disordered" evidence="1">
    <location>
        <begin position="30"/>
        <end position="77"/>
    </location>
</feature>
<sequence>MHCVHPSYVEPARAVTVLSPGWHRRRVARAVPPRPGQRQAKGYRTRHQEAGASARAGKARSWRRWPGNQEERRVGRR</sequence>
<dbReference type="Proteomes" id="UP000252355">
    <property type="component" value="Unassembled WGS sequence"/>
</dbReference>
<accession>A0A367ZL49</accession>
<comment type="caution">
    <text evidence="2">The sequence shown here is derived from an EMBL/GenBank/DDBJ whole genome shotgun (WGS) entry which is preliminary data.</text>
</comment>
<gene>
    <name evidence="2" type="ORF">OZSIB_0974</name>
</gene>
<protein>
    <submittedName>
        <fullName evidence="2">Uncharacterized protein</fullName>
    </submittedName>
</protein>
<name>A0A367ZL49_9BACT</name>
<organism evidence="2 3">
    <name type="scientific">Candidatus Ozemobacter sibiricus</name>
    <dbReference type="NCBI Taxonomy" id="2268124"/>
    <lineage>
        <taxon>Bacteria</taxon>
        <taxon>Candidatus Ozemobacteria</taxon>
        <taxon>Candidatus Ozemobacterales</taxon>
        <taxon>Candidatus Ozemobacteraceae</taxon>
        <taxon>Candidatus Ozemobacter</taxon>
    </lineage>
</organism>
<evidence type="ECO:0000313" key="3">
    <source>
        <dbReference type="Proteomes" id="UP000252355"/>
    </source>
</evidence>
<proteinExistence type="predicted"/>
<dbReference type="EMBL" id="QOQW01000018">
    <property type="protein sequence ID" value="RCK78824.1"/>
    <property type="molecule type" value="Genomic_DNA"/>
</dbReference>
<evidence type="ECO:0000313" key="2">
    <source>
        <dbReference type="EMBL" id="RCK78824.1"/>
    </source>
</evidence>
<evidence type="ECO:0000256" key="1">
    <source>
        <dbReference type="SAM" id="MobiDB-lite"/>
    </source>
</evidence>
<reference evidence="2 3" key="1">
    <citation type="submission" date="2018-05" db="EMBL/GenBank/DDBJ databases">
        <title>A metagenomic window into the 2 km-deep terrestrial subsurface aquifer revealed taxonomically and functionally diverse microbial community comprising novel uncultured bacterial lineages.</title>
        <authorList>
            <person name="Kadnikov V.V."/>
            <person name="Mardanov A.V."/>
            <person name="Beletsky A.V."/>
            <person name="Banks D."/>
            <person name="Pimenov N.V."/>
            <person name="Frank Y.A."/>
            <person name="Karnachuk O.V."/>
            <person name="Ravin N.V."/>
        </authorList>
    </citation>
    <scope>NUCLEOTIDE SEQUENCE [LARGE SCALE GENOMIC DNA]</scope>
    <source>
        <strain evidence="2">BY5</strain>
    </source>
</reference>
<dbReference type="AlphaFoldDB" id="A0A367ZL49"/>